<dbReference type="InterPro" id="IPR035986">
    <property type="entry name" value="PKD_dom_sf"/>
</dbReference>
<dbReference type="InterPro" id="IPR013783">
    <property type="entry name" value="Ig-like_fold"/>
</dbReference>
<dbReference type="InterPro" id="IPR036278">
    <property type="entry name" value="Sialidase_sf"/>
</dbReference>
<evidence type="ECO:0000259" key="1">
    <source>
        <dbReference type="PROSITE" id="PS50093"/>
    </source>
</evidence>
<comment type="caution">
    <text evidence="2">The sequence shown here is derived from an EMBL/GenBank/DDBJ whole genome shotgun (WGS) entry which is preliminary data.</text>
</comment>
<evidence type="ECO:0000313" key="2">
    <source>
        <dbReference type="EMBL" id="TDQ45666.1"/>
    </source>
</evidence>
<feature type="domain" description="PKD" evidence="1">
    <location>
        <begin position="445"/>
        <end position="530"/>
    </location>
</feature>
<dbReference type="InterPro" id="IPR015943">
    <property type="entry name" value="WD40/YVTN_repeat-like_dom_sf"/>
</dbReference>
<protein>
    <submittedName>
        <fullName evidence="2">PKD domain-containing protein</fullName>
    </submittedName>
</protein>
<evidence type="ECO:0000313" key="3">
    <source>
        <dbReference type="Proteomes" id="UP000295375"/>
    </source>
</evidence>
<dbReference type="Gene3D" id="2.60.40.10">
    <property type="entry name" value="Immunoglobulins"/>
    <property type="match status" value="1"/>
</dbReference>
<gene>
    <name evidence="2" type="ORF">EV696_11812</name>
</gene>
<dbReference type="SUPFAM" id="SSF49299">
    <property type="entry name" value="PKD domain"/>
    <property type="match status" value="1"/>
</dbReference>
<dbReference type="SMART" id="SM00089">
    <property type="entry name" value="PKD"/>
    <property type="match status" value="1"/>
</dbReference>
<name>A0A4R6UI02_9GAMM</name>
<dbReference type="Gene3D" id="2.130.10.10">
    <property type="entry name" value="YVTN repeat-like/Quinoprotein amine dehydrogenase"/>
    <property type="match status" value="2"/>
</dbReference>
<dbReference type="InterPro" id="IPR000601">
    <property type="entry name" value="PKD_dom"/>
</dbReference>
<dbReference type="InterPro" id="IPR022409">
    <property type="entry name" value="PKD/Chitinase_dom"/>
</dbReference>
<reference evidence="2 3" key="1">
    <citation type="submission" date="2019-03" db="EMBL/GenBank/DDBJ databases">
        <title>Genomic Encyclopedia of Type Strains, Phase IV (KMG-IV): sequencing the most valuable type-strain genomes for metagenomic binning, comparative biology and taxonomic classification.</title>
        <authorList>
            <person name="Goeker M."/>
        </authorList>
    </citation>
    <scope>NUCLEOTIDE SEQUENCE [LARGE SCALE GENOMIC DNA]</scope>
    <source>
        <strain evidence="2 3">DSM 103792</strain>
    </source>
</reference>
<keyword evidence="3" id="KW-1185">Reference proteome</keyword>
<dbReference type="Gene3D" id="2.60.120.380">
    <property type="match status" value="1"/>
</dbReference>
<dbReference type="SUPFAM" id="SSF50939">
    <property type="entry name" value="Sialidases"/>
    <property type="match status" value="1"/>
</dbReference>
<dbReference type="AlphaFoldDB" id="A0A4R6UI02"/>
<dbReference type="RefSeq" id="WP_133592468.1">
    <property type="nucleotide sequence ID" value="NZ_SNYM01000018.1"/>
</dbReference>
<sequence>MGTGRVRLALAPSNSQVLYVLAGSQLFKSTNAAASWTRVNSNACEGQCTYNQAITVHPQQSDTILVGSIRFARSTNGGTSLQTLTSSWGGNQQVHQDTHVLVYSPSNPNRFYIGSDGGIWRTDNNGSSFINMNANLNVTQFYDIAIDTSNPDKIFGGAQDNSSSSRNISKVWNLTYASGDGFMNVVDPSNPSTVLQTSYPSGGYPNIVRSFQGGTAGTFSALPKTGLSSGNFPWVTPLAAAGNKVWVASDRLYVGNTSASSFSWTAVGGALGSAASVITPTQAGNAYPVYVGTSGGKIYFHSNAVQGAGSLTDVTNNYPGGRVSDIAVAPDNSRTTYVTRSAFGGAKLYRSTNNGASWSAIGDGLPNVPANAVAVDPRQPTRVFVATDIGMYQSIDSGNTFTAFNAGMPIGNVVMDLEIDDEPHVLVAGTYGRGAWKVNLQGTQSNQPPVANFQFSVNGKSVSFTDASQDDDGQIVSRLWDLGDGTTSAQTNPAKTYADDGTYQVQLTVTDDDGASASINRAVVISSSACAGTTINGSFAGANGQSQIQPNGTWYQSTSAGTHSVCLQGPQGTDFDVYLDRWTGSAWQQVAKSESPTSVEAINYSGSSGYYRYRVVNYAGVGAYTFTFQRP</sequence>
<dbReference type="Pfam" id="PF18911">
    <property type="entry name" value="PKD_4"/>
    <property type="match status" value="1"/>
</dbReference>
<dbReference type="CDD" id="cd00146">
    <property type="entry name" value="PKD"/>
    <property type="match status" value="1"/>
</dbReference>
<accession>A0A4R6UI02</accession>
<dbReference type="Proteomes" id="UP000295375">
    <property type="component" value="Unassembled WGS sequence"/>
</dbReference>
<dbReference type="OrthoDB" id="5664384at2"/>
<dbReference type="SUPFAM" id="SSF110296">
    <property type="entry name" value="Oligoxyloglucan reducing end-specific cellobiohydrolase"/>
    <property type="match status" value="1"/>
</dbReference>
<dbReference type="EMBL" id="SNYM01000018">
    <property type="protein sequence ID" value="TDQ45666.1"/>
    <property type="molecule type" value="Genomic_DNA"/>
</dbReference>
<organism evidence="2 3">
    <name type="scientific">Permianibacter aggregans</name>
    <dbReference type="NCBI Taxonomy" id="1510150"/>
    <lineage>
        <taxon>Bacteria</taxon>
        <taxon>Pseudomonadati</taxon>
        <taxon>Pseudomonadota</taxon>
        <taxon>Gammaproteobacteria</taxon>
        <taxon>Pseudomonadales</taxon>
        <taxon>Pseudomonadaceae</taxon>
        <taxon>Permianibacter</taxon>
    </lineage>
</organism>
<proteinExistence type="predicted"/>
<dbReference type="PROSITE" id="PS50093">
    <property type="entry name" value="PKD"/>
    <property type="match status" value="1"/>
</dbReference>